<dbReference type="EMBL" id="KV425949">
    <property type="protein sequence ID" value="KZV95963.1"/>
    <property type="molecule type" value="Genomic_DNA"/>
</dbReference>
<sequence>MRSASSLVAYRRLRWRQLWQAFAIYLVSASSSLRPSSSPPDRKDNPLAVLLLLHEIQLEVFTSAQLPAYS</sequence>
<evidence type="ECO:0000313" key="1">
    <source>
        <dbReference type="EMBL" id="KZV95963.1"/>
    </source>
</evidence>
<evidence type="ECO:0000313" key="2">
    <source>
        <dbReference type="Proteomes" id="UP000077266"/>
    </source>
</evidence>
<accession>A0A165K8N2</accession>
<dbReference type="AlphaFoldDB" id="A0A165K8N2"/>
<protein>
    <submittedName>
        <fullName evidence="1">Uncharacterized protein</fullName>
    </submittedName>
</protein>
<reference evidence="1 2" key="1">
    <citation type="journal article" date="2016" name="Mol. Biol. Evol.">
        <title>Comparative Genomics of Early-Diverging Mushroom-Forming Fungi Provides Insights into the Origins of Lignocellulose Decay Capabilities.</title>
        <authorList>
            <person name="Nagy L.G."/>
            <person name="Riley R."/>
            <person name="Tritt A."/>
            <person name="Adam C."/>
            <person name="Daum C."/>
            <person name="Floudas D."/>
            <person name="Sun H."/>
            <person name="Yadav J.S."/>
            <person name="Pangilinan J."/>
            <person name="Larsson K.H."/>
            <person name="Matsuura K."/>
            <person name="Barry K."/>
            <person name="Labutti K."/>
            <person name="Kuo R."/>
            <person name="Ohm R.A."/>
            <person name="Bhattacharya S.S."/>
            <person name="Shirouzu T."/>
            <person name="Yoshinaga Y."/>
            <person name="Martin F.M."/>
            <person name="Grigoriev I.V."/>
            <person name="Hibbett D.S."/>
        </authorList>
    </citation>
    <scope>NUCLEOTIDE SEQUENCE [LARGE SCALE GENOMIC DNA]</scope>
    <source>
        <strain evidence="1 2">HHB12029</strain>
    </source>
</reference>
<proteinExistence type="predicted"/>
<dbReference type="InParanoid" id="A0A165K8N2"/>
<organism evidence="1 2">
    <name type="scientific">Exidia glandulosa HHB12029</name>
    <dbReference type="NCBI Taxonomy" id="1314781"/>
    <lineage>
        <taxon>Eukaryota</taxon>
        <taxon>Fungi</taxon>
        <taxon>Dikarya</taxon>
        <taxon>Basidiomycota</taxon>
        <taxon>Agaricomycotina</taxon>
        <taxon>Agaricomycetes</taxon>
        <taxon>Auriculariales</taxon>
        <taxon>Exidiaceae</taxon>
        <taxon>Exidia</taxon>
    </lineage>
</organism>
<dbReference type="Proteomes" id="UP000077266">
    <property type="component" value="Unassembled WGS sequence"/>
</dbReference>
<keyword evidence="2" id="KW-1185">Reference proteome</keyword>
<gene>
    <name evidence="1" type="ORF">EXIGLDRAFT_449705</name>
</gene>
<name>A0A165K8N2_EXIGL</name>